<dbReference type="InterPro" id="IPR011344">
    <property type="entry name" value="ssDNA-bd"/>
</dbReference>
<evidence type="ECO:0000313" key="4">
    <source>
        <dbReference type="EMBL" id="GGG07920.1"/>
    </source>
</evidence>
<comment type="caution">
    <text evidence="2">Lacks conserved residue(s) required for the propagation of feature annotation.</text>
</comment>
<dbReference type="Proteomes" id="UP000636949">
    <property type="component" value="Unassembled WGS sequence"/>
</dbReference>
<dbReference type="GO" id="GO:0006260">
    <property type="term" value="P:DNA replication"/>
    <property type="evidence" value="ECO:0007669"/>
    <property type="project" value="InterPro"/>
</dbReference>
<proteinExistence type="inferred from homology"/>
<dbReference type="SUPFAM" id="SSF50249">
    <property type="entry name" value="Nucleic acid-binding proteins"/>
    <property type="match status" value="1"/>
</dbReference>
<name>A0A8J2Z6V3_9GAMM</name>
<dbReference type="RefSeq" id="WP_150469047.1">
    <property type="nucleotide sequence ID" value="NZ_BMJS01000059.1"/>
</dbReference>
<evidence type="ECO:0000256" key="2">
    <source>
        <dbReference type="HAMAP-Rule" id="MF_00984"/>
    </source>
</evidence>
<evidence type="ECO:0000256" key="3">
    <source>
        <dbReference type="RuleBase" id="RU000524"/>
    </source>
</evidence>
<evidence type="ECO:0000256" key="1">
    <source>
        <dbReference type="ARBA" id="ARBA00023125"/>
    </source>
</evidence>
<feature type="DNA-binding region" evidence="2">
    <location>
        <begin position="55"/>
        <end position="61"/>
    </location>
</feature>
<accession>A0A8J2Z6V3</accession>
<sequence>MARGTVNKVILVGRLGNAVELRYLASGTAVANISIATNEDYKDAQTGQLIDSTQWHRVVVFGKLAETMKQYLHKGDLVYIDGRIRTTKYQDKVTGQDRYATDIMVNNMQMLGGKTDHSNPMPDYVPPHIDVVLPDAASSDRLTSE</sequence>
<evidence type="ECO:0000313" key="5">
    <source>
        <dbReference type="Proteomes" id="UP000636949"/>
    </source>
</evidence>
<protein>
    <recommendedName>
        <fullName evidence="2 3">Single-stranded DNA-binding protein</fullName>
        <shortName evidence="2">SSB</shortName>
    </recommendedName>
</protein>
<dbReference type="InterPro" id="IPR000424">
    <property type="entry name" value="Primosome_PriB/ssb"/>
</dbReference>
<comment type="subunit">
    <text evidence="2">Homotetramer.</text>
</comment>
<dbReference type="CDD" id="cd04496">
    <property type="entry name" value="SSB_OBF"/>
    <property type="match status" value="1"/>
</dbReference>
<dbReference type="PANTHER" id="PTHR10302:SF27">
    <property type="entry name" value="SINGLE-STRANDED DNA-BINDING PROTEIN"/>
    <property type="match status" value="1"/>
</dbReference>
<dbReference type="EMBL" id="BMJS01000059">
    <property type="protein sequence ID" value="GGG07920.1"/>
    <property type="molecule type" value="Genomic_DNA"/>
</dbReference>
<dbReference type="GO" id="GO:0009295">
    <property type="term" value="C:nucleoid"/>
    <property type="evidence" value="ECO:0007669"/>
    <property type="project" value="TreeGrafter"/>
</dbReference>
<dbReference type="Gene3D" id="2.40.50.140">
    <property type="entry name" value="Nucleic acid-binding proteins"/>
    <property type="match status" value="1"/>
</dbReference>
<dbReference type="AlphaFoldDB" id="A0A8J2Z6V3"/>
<dbReference type="GO" id="GO:0003697">
    <property type="term" value="F:single-stranded DNA binding"/>
    <property type="evidence" value="ECO:0007669"/>
    <property type="project" value="UniProtKB-UniRule"/>
</dbReference>
<dbReference type="Pfam" id="PF00436">
    <property type="entry name" value="SSB"/>
    <property type="match status" value="1"/>
</dbReference>
<keyword evidence="1 2" id="KW-0238">DNA-binding</keyword>
<keyword evidence="5" id="KW-1185">Reference proteome</keyword>
<reference evidence="4" key="1">
    <citation type="journal article" date="2014" name="Int. J. Syst. Evol. Microbiol.">
        <title>Complete genome sequence of Corynebacterium casei LMG S-19264T (=DSM 44701T), isolated from a smear-ripened cheese.</title>
        <authorList>
            <consortium name="US DOE Joint Genome Institute (JGI-PGF)"/>
            <person name="Walter F."/>
            <person name="Albersmeier A."/>
            <person name="Kalinowski J."/>
            <person name="Ruckert C."/>
        </authorList>
    </citation>
    <scope>NUCLEOTIDE SEQUENCE</scope>
    <source>
        <strain evidence="4">CGMCC 1.15758</strain>
    </source>
</reference>
<dbReference type="InterPro" id="IPR012340">
    <property type="entry name" value="NA-bd_OB-fold"/>
</dbReference>
<comment type="caution">
    <text evidence="4">The sequence shown here is derived from an EMBL/GenBank/DDBJ whole genome shotgun (WGS) entry which is preliminary data.</text>
</comment>
<gene>
    <name evidence="4" type="ORF">GCM10010995_26850</name>
</gene>
<dbReference type="PANTHER" id="PTHR10302">
    <property type="entry name" value="SINGLE-STRANDED DNA-BINDING PROTEIN"/>
    <property type="match status" value="1"/>
</dbReference>
<reference evidence="4" key="2">
    <citation type="submission" date="2020-09" db="EMBL/GenBank/DDBJ databases">
        <authorList>
            <person name="Sun Q."/>
            <person name="Zhou Y."/>
        </authorList>
    </citation>
    <scope>NUCLEOTIDE SEQUENCE</scope>
    <source>
        <strain evidence="4">CGMCC 1.15758</strain>
    </source>
</reference>
<organism evidence="4 5">
    <name type="scientific">Cysteiniphilum litorale</name>
    <dbReference type="NCBI Taxonomy" id="2056700"/>
    <lineage>
        <taxon>Bacteria</taxon>
        <taxon>Pseudomonadati</taxon>
        <taxon>Pseudomonadota</taxon>
        <taxon>Gammaproteobacteria</taxon>
        <taxon>Thiotrichales</taxon>
        <taxon>Fastidiosibacteraceae</taxon>
        <taxon>Cysteiniphilum</taxon>
    </lineage>
</organism>
<dbReference type="NCBIfam" id="TIGR00621">
    <property type="entry name" value="ssb"/>
    <property type="match status" value="1"/>
</dbReference>
<dbReference type="HAMAP" id="MF_00984">
    <property type="entry name" value="SSB"/>
    <property type="match status" value="1"/>
</dbReference>
<dbReference type="PROSITE" id="PS50935">
    <property type="entry name" value="SSB"/>
    <property type="match status" value="1"/>
</dbReference>